<feature type="compositionally biased region" description="Basic and acidic residues" evidence="1">
    <location>
        <begin position="33"/>
        <end position="43"/>
    </location>
</feature>
<evidence type="ECO:0000313" key="2">
    <source>
        <dbReference type="EMBL" id="KAK7524305.1"/>
    </source>
</evidence>
<dbReference type="Proteomes" id="UP001363622">
    <property type="component" value="Unassembled WGS sequence"/>
</dbReference>
<feature type="compositionally biased region" description="Basic and acidic residues" evidence="1">
    <location>
        <begin position="109"/>
        <end position="118"/>
    </location>
</feature>
<dbReference type="PANTHER" id="PTHR28096:SF1">
    <property type="entry name" value="PROTEIN FAF1"/>
    <property type="match status" value="1"/>
</dbReference>
<feature type="region of interest" description="Disordered" evidence="1">
    <location>
        <begin position="203"/>
        <end position="297"/>
    </location>
</feature>
<dbReference type="EMBL" id="JBBPHU010000001">
    <property type="protein sequence ID" value="KAK7524305.1"/>
    <property type="molecule type" value="Genomic_DNA"/>
</dbReference>
<name>A0ABR1KZM9_9PEZI</name>
<feature type="compositionally biased region" description="Low complexity" evidence="1">
    <location>
        <begin position="123"/>
        <end position="139"/>
    </location>
</feature>
<evidence type="ECO:0000256" key="1">
    <source>
        <dbReference type="SAM" id="MobiDB-lite"/>
    </source>
</evidence>
<feature type="compositionally biased region" description="Basic and acidic residues" evidence="1">
    <location>
        <begin position="54"/>
        <end position="63"/>
    </location>
</feature>
<organism evidence="2 3">
    <name type="scientific">Phyllosticta citriasiana</name>
    <dbReference type="NCBI Taxonomy" id="595635"/>
    <lineage>
        <taxon>Eukaryota</taxon>
        <taxon>Fungi</taxon>
        <taxon>Dikarya</taxon>
        <taxon>Ascomycota</taxon>
        <taxon>Pezizomycotina</taxon>
        <taxon>Dothideomycetes</taxon>
        <taxon>Dothideomycetes incertae sedis</taxon>
        <taxon>Botryosphaeriales</taxon>
        <taxon>Phyllostictaceae</taxon>
        <taxon>Phyllosticta</taxon>
    </lineage>
</organism>
<reference evidence="2 3" key="1">
    <citation type="submission" date="2024-04" db="EMBL/GenBank/DDBJ databases">
        <title>Phyllosticta paracitricarpa is synonymous to the EU quarantine fungus P. citricarpa based on phylogenomic analyses.</title>
        <authorList>
            <consortium name="Lawrence Berkeley National Laboratory"/>
            <person name="Van Ingen-Buijs V.A."/>
            <person name="Van Westerhoven A.C."/>
            <person name="Haridas S."/>
            <person name="Skiadas P."/>
            <person name="Martin F."/>
            <person name="Groenewald J.Z."/>
            <person name="Crous P.W."/>
            <person name="Seidl M.F."/>
        </authorList>
    </citation>
    <scope>NUCLEOTIDE SEQUENCE [LARGE SCALE GENOMIC DNA]</scope>
    <source>
        <strain evidence="2 3">CBS 123371</strain>
    </source>
</reference>
<comment type="caution">
    <text evidence="2">The sequence shown here is derived from an EMBL/GenBank/DDBJ whole genome shotgun (WGS) entry which is preliminary data.</text>
</comment>
<dbReference type="InterPro" id="IPR027973">
    <property type="entry name" value="FSAF1-like"/>
</dbReference>
<evidence type="ECO:0000313" key="3">
    <source>
        <dbReference type="Proteomes" id="UP001363622"/>
    </source>
</evidence>
<evidence type="ECO:0008006" key="4">
    <source>
        <dbReference type="Google" id="ProtNLM"/>
    </source>
</evidence>
<keyword evidence="3" id="KW-1185">Reference proteome</keyword>
<feature type="compositionally biased region" description="Basic and acidic residues" evidence="1">
    <location>
        <begin position="233"/>
        <end position="257"/>
    </location>
</feature>
<feature type="compositionally biased region" description="Basic residues" evidence="1">
    <location>
        <begin position="1"/>
        <end position="22"/>
    </location>
</feature>
<feature type="compositionally biased region" description="Acidic residues" evidence="1">
    <location>
        <begin position="65"/>
        <end position="86"/>
    </location>
</feature>
<proteinExistence type="predicted"/>
<protein>
    <recommendedName>
        <fullName evidence="4">Protein FAF1</fullName>
    </recommendedName>
</protein>
<sequence length="297" mass="32224">MGVAIGKRKRTETKKQAPRKRVQSPTPEPSDSEDVRDAFRRAFEAQFKPLEGVSKSEDKKAESPDGSESESGEEDESEQGDGEDSEWGGISEDGKNNQVEVVEVSGPRFNERVSKDQLKAFMSSKPPSSATAPKPTPGKAAKDDAPSDDEAESANLKNDLALQRLLQESHLLDASSGSMLDGPKGKNRVKALDLRFQSLGSKNSVLAQEKMPMSHRKGMASKAKGREQKRRHDARENGIILEKEKREAKTDKRRERGVGGPAVGKFRGGMLSLSRKDVADIVGGGGGKSSGKKGKRR</sequence>
<accession>A0ABR1KZM9</accession>
<feature type="region of interest" description="Disordered" evidence="1">
    <location>
        <begin position="1"/>
        <end position="159"/>
    </location>
</feature>
<dbReference type="PANTHER" id="PTHR28096">
    <property type="entry name" value="PROTEIN FAF1"/>
    <property type="match status" value="1"/>
</dbReference>
<dbReference type="InterPro" id="IPR053030">
    <property type="entry name" value="Ribosomal_biogenesis_FAF1-like"/>
</dbReference>
<gene>
    <name evidence="2" type="ORF">IWZ03DRAFT_411089</name>
</gene>
<dbReference type="Pfam" id="PF15375">
    <property type="entry name" value="FSAF1"/>
    <property type="match status" value="1"/>
</dbReference>